<protein>
    <submittedName>
        <fullName evidence="6">Protein tyrosine phosphatase like protein</fullName>
    </submittedName>
</protein>
<dbReference type="GO" id="GO:0060271">
    <property type="term" value="P:cilium assembly"/>
    <property type="evidence" value="ECO:0007669"/>
    <property type="project" value="InterPro"/>
</dbReference>
<dbReference type="InterPro" id="IPR000387">
    <property type="entry name" value="Tyr_Pase_dom"/>
</dbReference>
<reference evidence="6" key="2">
    <citation type="submission" date="2020-06" db="EMBL/GenBank/DDBJ databases">
        <authorList>
            <person name="Sheffer M."/>
        </authorList>
    </citation>
    <scope>NUCLEOTIDE SEQUENCE</scope>
</reference>
<feature type="compositionally biased region" description="Low complexity" evidence="3">
    <location>
        <begin position="867"/>
        <end position="879"/>
    </location>
</feature>
<dbReference type="InterPro" id="IPR043502">
    <property type="entry name" value="DNA/RNA_pol_sf"/>
</dbReference>
<comment type="caution">
    <text evidence="6">The sequence shown here is derived from an EMBL/GenBank/DDBJ whole genome shotgun (WGS) entry which is preliminary data.</text>
</comment>
<evidence type="ECO:0000256" key="3">
    <source>
        <dbReference type="SAM" id="MobiDB-lite"/>
    </source>
</evidence>
<dbReference type="Pfam" id="PF00782">
    <property type="entry name" value="DSPc"/>
    <property type="match status" value="1"/>
</dbReference>
<dbReference type="Proteomes" id="UP000807504">
    <property type="component" value="Unassembled WGS sequence"/>
</dbReference>
<dbReference type="InterPro" id="IPR050561">
    <property type="entry name" value="PTP"/>
</dbReference>
<sequence length="1176" mass="133101">MAAMADDVFFEALEKHCKIVESALLSKCNMNQQVREEARQALGELKSSIYKNFERIKATNSLEACKQSLREAITKPTYASVVAPSNVTKDKEKSSFSSNCCLIVDSENCSSDDVRKIIKLKINPSESKLELTMIRSDKQVLKCVQLNLHKSKSATQQLILNMEADNIDCALVQEPHVTEFSSGLSQYLQPFFYDPNSDIIKAAIIVRSRDLSAFLDYKNTDYNMVTLEVAAGTDVFTLFSYYFEPSKNIDSDLHKISQVFCCKNLNRLVWSKSELWFSPYSDTRGDKLCEFISANNLFIINEDCGPTFRASQGTSYIDVTVVEENDNHLQKVYRQTARNAYSSLIDPSFSYDEVNAVVSMLKPNKSPGPDSISNEIIKQFHLAFPSFLHKLFNVCLDAGIFPRAWKLEPVILIPKINEFRIPHLDNLKMHSLLPAFGKCLEKLFVNRICWYLGPWRLSSLDQMAKMQLGSTSAIRRVERGCPQGSVSGPIFWNIIINDLLSKLKNLACCDIIAFADDILICFQGCIMASELEAALPPITTVGRQPVNYGHPPSARYGKLSEKIRRTAPGEFQCSVFCGGKRCKYDSATWHKEDMAIHGIYSHWITNDILAMARPNSEAIEKYNIIQQFKDKGISSIINLQMPGEHPHCGNPLDASGFSYNPQLFMDNDIFFYNFRWKDYGTASETNVLDMVKVMAFALSEGKVAVHCHAGLGRTGVLIACYLVYSLRCKPNDAIRYIRIKRPFAKPKPEAQILFTICQFILPLFIVFTNVVPKGSPFTLNQHLARQKRIVHGLEARQLKFIPKILYIICERLLHLANCNMLSPILQQICYDMDSPVSFSNYFLSATSSTDTHWRPSSSLTMMDLDCSSGDTSTTSPDGSQELKTLNATKRTGPPSRGAAYYLDTYDSRCDQSSGDYASTPDLQNRLPPDGRSTGSLSAERRMYQDEYPDDYNDYGDDFETSDESIDSMLMDESPGMYLANNTCYQELNNHMELSSNDGSSTNDGDTLLMEDRVTPTDVVKALLCDHLLLGNDFQNKLKEFQKELNNRSSAWERLKREKDIIFLTGLMWSWIEHLKEPILSKQDLTYIVIRAEKPVNALVRLDKGTREKNRKTDRFIARLVPNSTNIVDDLLRRLVASLTHQTLAIKGALCPVGAKWPKMREGTPRIESRFWTFMTS</sequence>
<dbReference type="PROSITE" id="PS50054">
    <property type="entry name" value="TYR_PHOSPHATASE_DUAL"/>
    <property type="match status" value="1"/>
</dbReference>
<evidence type="ECO:0000313" key="7">
    <source>
        <dbReference type="Proteomes" id="UP000807504"/>
    </source>
</evidence>
<dbReference type="SUPFAM" id="SSF52799">
    <property type="entry name" value="(Phosphotyrosine protein) phosphatases II"/>
    <property type="match status" value="1"/>
</dbReference>
<dbReference type="EMBL" id="JABXBU010000011">
    <property type="protein sequence ID" value="KAF8789955.1"/>
    <property type="molecule type" value="Genomic_DNA"/>
</dbReference>
<keyword evidence="2" id="KW-0904">Protein phosphatase</keyword>
<dbReference type="PROSITE" id="PS00383">
    <property type="entry name" value="TYR_PHOSPHATASE_1"/>
    <property type="match status" value="1"/>
</dbReference>
<dbReference type="SUPFAM" id="SSF56219">
    <property type="entry name" value="DNase I-like"/>
    <property type="match status" value="1"/>
</dbReference>
<dbReference type="CDD" id="cd14506">
    <property type="entry name" value="PTP_PTPDC1"/>
    <property type="match status" value="1"/>
</dbReference>
<evidence type="ECO:0000259" key="5">
    <source>
        <dbReference type="PROSITE" id="PS50056"/>
    </source>
</evidence>
<feature type="domain" description="Tyrosine-protein phosphatase" evidence="4">
    <location>
        <begin position="599"/>
        <end position="765"/>
    </location>
</feature>
<keyword evidence="1" id="KW-0378">Hydrolase</keyword>
<dbReference type="InterPro" id="IPR036691">
    <property type="entry name" value="Endo/exonu/phosph_ase_sf"/>
</dbReference>
<dbReference type="SMART" id="SM00404">
    <property type="entry name" value="PTPc_motif"/>
    <property type="match status" value="1"/>
</dbReference>
<dbReference type="InterPro" id="IPR005135">
    <property type="entry name" value="Endo/exonuclease/phosphatase"/>
</dbReference>
<dbReference type="InterPro" id="IPR000477">
    <property type="entry name" value="RT_dom"/>
</dbReference>
<dbReference type="PROSITE" id="PS50056">
    <property type="entry name" value="TYR_PHOSPHATASE_2"/>
    <property type="match status" value="1"/>
</dbReference>
<proteinExistence type="predicted"/>
<dbReference type="AlphaFoldDB" id="A0A8T0FHU9"/>
<dbReference type="InterPro" id="IPR049573">
    <property type="entry name" value="PTPDC1_PTP"/>
</dbReference>
<reference evidence="6" key="1">
    <citation type="journal article" date="2020" name="bioRxiv">
        <title>Chromosome-level reference genome of the European wasp spider Argiope bruennichi: a resource for studies on range expansion and evolutionary adaptation.</title>
        <authorList>
            <person name="Sheffer M.M."/>
            <person name="Hoppe A."/>
            <person name="Krehenwinkel H."/>
            <person name="Uhl G."/>
            <person name="Kuss A.W."/>
            <person name="Jensen L."/>
            <person name="Jensen C."/>
            <person name="Gillespie R.G."/>
            <person name="Hoff K.J."/>
            <person name="Prost S."/>
        </authorList>
    </citation>
    <scope>NUCLEOTIDE SEQUENCE</scope>
</reference>
<feature type="region of interest" description="Disordered" evidence="3">
    <location>
        <begin position="864"/>
        <end position="897"/>
    </location>
</feature>
<name>A0A8T0FHU9_ARGBR</name>
<dbReference type="SUPFAM" id="SSF56672">
    <property type="entry name" value="DNA/RNA polymerases"/>
    <property type="match status" value="1"/>
</dbReference>
<dbReference type="Pfam" id="PF14529">
    <property type="entry name" value="Exo_endo_phos_2"/>
    <property type="match status" value="1"/>
</dbReference>
<dbReference type="Gene3D" id="3.90.190.10">
    <property type="entry name" value="Protein tyrosine phosphatase superfamily"/>
    <property type="match status" value="1"/>
</dbReference>
<dbReference type="InterPro" id="IPR029021">
    <property type="entry name" value="Prot-tyrosine_phosphatase-like"/>
</dbReference>
<feature type="compositionally biased region" description="Polar residues" evidence="3">
    <location>
        <begin position="912"/>
        <end position="922"/>
    </location>
</feature>
<dbReference type="GO" id="GO:0004725">
    <property type="term" value="F:protein tyrosine phosphatase activity"/>
    <property type="evidence" value="ECO:0007669"/>
    <property type="project" value="InterPro"/>
</dbReference>
<dbReference type="InterPro" id="IPR003595">
    <property type="entry name" value="Tyr_Pase_cat"/>
</dbReference>
<evidence type="ECO:0000259" key="4">
    <source>
        <dbReference type="PROSITE" id="PS50054"/>
    </source>
</evidence>
<dbReference type="Gene3D" id="3.60.10.10">
    <property type="entry name" value="Endonuclease/exonuclease/phosphatase"/>
    <property type="match status" value="1"/>
</dbReference>
<accession>A0A8T0FHU9</accession>
<evidence type="ECO:0000256" key="1">
    <source>
        <dbReference type="ARBA" id="ARBA00022801"/>
    </source>
</evidence>
<dbReference type="PANTHER" id="PTHR23339">
    <property type="entry name" value="TYROSINE SPECIFIC PROTEIN PHOSPHATASE AND DUAL SPECIFICITY PROTEIN PHOSPHATASE"/>
    <property type="match status" value="1"/>
</dbReference>
<feature type="domain" description="Tyrosine specific protein phosphatases" evidence="5">
    <location>
        <begin position="685"/>
        <end position="752"/>
    </location>
</feature>
<keyword evidence="7" id="KW-1185">Reference proteome</keyword>
<dbReference type="InterPro" id="IPR020422">
    <property type="entry name" value="TYR_PHOSPHATASE_DUAL_dom"/>
</dbReference>
<dbReference type="Pfam" id="PF00078">
    <property type="entry name" value="RVT_1"/>
    <property type="match status" value="1"/>
</dbReference>
<dbReference type="InterPro" id="IPR000340">
    <property type="entry name" value="Dual-sp_phosphatase_cat-dom"/>
</dbReference>
<organism evidence="6 7">
    <name type="scientific">Argiope bruennichi</name>
    <name type="common">Wasp spider</name>
    <name type="synonym">Aranea bruennichi</name>
    <dbReference type="NCBI Taxonomy" id="94029"/>
    <lineage>
        <taxon>Eukaryota</taxon>
        <taxon>Metazoa</taxon>
        <taxon>Ecdysozoa</taxon>
        <taxon>Arthropoda</taxon>
        <taxon>Chelicerata</taxon>
        <taxon>Arachnida</taxon>
        <taxon>Araneae</taxon>
        <taxon>Araneomorphae</taxon>
        <taxon>Entelegynae</taxon>
        <taxon>Araneoidea</taxon>
        <taxon>Araneidae</taxon>
        <taxon>Argiope</taxon>
    </lineage>
</organism>
<evidence type="ECO:0000256" key="2">
    <source>
        <dbReference type="ARBA" id="ARBA00022912"/>
    </source>
</evidence>
<dbReference type="InterPro" id="IPR016130">
    <property type="entry name" value="Tyr_Pase_AS"/>
</dbReference>
<dbReference type="GO" id="GO:0071897">
    <property type="term" value="P:DNA biosynthetic process"/>
    <property type="evidence" value="ECO:0007669"/>
    <property type="project" value="UniProtKB-ARBA"/>
</dbReference>
<gene>
    <name evidence="6" type="ORF">HNY73_005049</name>
</gene>
<evidence type="ECO:0000313" key="6">
    <source>
        <dbReference type="EMBL" id="KAF8789955.1"/>
    </source>
</evidence>
<feature type="region of interest" description="Disordered" evidence="3">
    <location>
        <begin position="912"/>
        <end position="940"/>
    </location>
</feature>